<comment type="caution">
    <text evidence="2">The sequence shown here is derived from an EMBL/GenBank/DDBJ whole genome shotgun (WGS) entry which is preliminary data.</text>
</comment>
<evidence type="ECO:0000313" key="2">
    <source>
        <dbReference type="EMBL" id="VVA92253.1"/>
    </source>
</evidence>
<organism evidence="2 3">
    <name type="scientific">Arabis nemorensis</name>
    <dbReference type="NCBI Taxonomy" id="586526"/>
    <lineage>
        <taxon>Eukaryota</taxon>
        <taxon>Viridiplantae</taxon>
        <taxon>Streptophyta</taxon>
        <taxon>Embryophyta</taxon>
        <taxon>Tracheophyta</taxon>
        <taxon>Spermatophyta</taxon>
        <taxon>Magnoliopsida</taxon>
        <taxon>eudicotyledons</taxon>
        <taxon>Gunneridae</taxon>
        <taxon>Pentapetalae</taxon>
        <taxon>rosids</taxon>
        <taxon>malvids</taxon>
        <taxon>Brassicales</taxon>
        <taxon>Brassicaceae</taxon>
        <taxon>Arabideae</taxon>
        <taxon>Arabis</taxon>
    </lineage>
</organism>
<keyword evidence="3" id="KW-1185">Reference proteome</keyword>
<dbReference type="EMBL" id="CABITT030000001">
    <property type="protein sequence ID" value="VVA92253.1"/>
    <property type="molecule type" value="Genomic_DNA"/>
</dbReference>
<evidence type="ECO:0000256" key="1">
    <source>
        <dbReference type="SAM" id="MobiDB-lite"/>
    </source>
</evidence>
<evidence type="ECO:0000313" key="3">
    <source>
        <dbReference type="Proteomes" id="UP000489600"/>
    </source>
</evidence>
<protein>
    <submittedName>
        <fullName evidence="2">Uncharacterized protein</fullName>
    </submittedName>
</protein>
<feature type="compositionally biased region" description="Basic and acidic residues" evidence="1">
    <location>
        <begin position="77"/>
        <end position="86"/>
    </location>
</feature>
<dbReference type="AlphaFoldDB" id="A0A565AT87"/>
<gene>
    <name evidence="2" type="ORF">ANE_LOCUS2698</name>
</gene>
<dbReference type="Proteomes" id="UP000489600">
    <property type="component" value="Unassembled WGS sequence"/>
</dbReference>
<sequence>MVEKRQRPPMRRGVIGLLGESTVKRESRGSRVVVSQQIWAVFERGGGVHVATWRENLIDVERSSDRRGGTLGHRVSRRIDSEVGRR</sequence>
<accession>A0A565AT87</accession>
<proteinExistence type="predicted"/>
<name>A0A565AT87_9BRAS</name>
<reference evidence="2" key="1">
    <citation type="submission" date="2019-07" db="EMBL/GenBank/DDBJ databases">
        <authorList>
            <person name="Dittberner H."/>
        </authorList>
    </citation>
    <scope>NUCLEOTIDE SEQUENCE [LARGE SCALE GENOMIC DNA]</scope>
</reference>
<feature type="region of interest" description="Disordered" evidence="1">
    <location>
        <begin position="64"/>
        <end position="86"/>
    </location>
</feature>